<proteinExistence type="predicted"/>
<dbReference type="InterPro" id="IPR006598">
    <property type="entry name" value="CAP10"/>
</dbReference>
<protein>
    <recommendedName>
        <fullName evidence="3">Glycosyl transferase CAP10 domain-containing protein</fullName>
    </recommendedName>
</protein>
<feature type="compositionally biased region" description="Low complexity" evidence="1">
    <location>
        <begin position="142"/>
        <end position="151"/>
    </location>
</feature>
<keyword evidence="2" id="KW-1133">Transmembrane helix</keyword>
<name>A0AAQ3U028_PASNO</name>
<feature type="compositionally biased region" description="Pro residues" evidence="1">
    <location>
        <begin position="129"/>
        <end position="141"/>
    </location>
</feature>
<keyword evidence="2" id="KW-0812">Transmembrane</keyword>
<sequence length="549" mass="62390">MKNTVFPARLSGQQDEEGAAALVPPPVAEEKIDEEDGAPWKDGAMLLARRWLSSLGMVLRTSGVGSVMIGLMLLALLLGARRWVGLDALSILGNTASIGAGQRRRHHSNPMAPLLPIPFICGNENETSPQPPKCPVTPALPPSTSQLLPQPAGGPAPSCPEYFRYIHDDLRPWRGAGITREAVERARPHAYFRLVIVGGRAYVETYQRAYQIRDLFTQWGILQLMRRYPGRVPDLDIMFACDDPGQVRAADFPTPSEAPPVFRYCKDALTLDIVFPDWSFWGWPEVGIRPWTQILEEVRQENERVRWSERQPYAFWKGSPAGYRIRHELMRCNASNGQEWNARLFNQDWNHAIQNEFKDSRIPKQCTYRYKVYVEGNAWSVSEKYILACDSPVLFITTPFQDILSRGLVAGKHYWPINREHVCKSIKFAVDWGNEHPAQAQLIGEQGSRFVREEMSMDYIYDYMLHLLTEYAKLLRYKPTVPEKAVEICTESIACPSQGLHRDCLMDSMEKHVAGFDPCTLPPPFTVKEAKEIADMEAEVLRKIEKMEG</sequence>
<organism evidence="4 5">
    <name type="scientific">Paspalum notatum var. saurae</name>
    <dbReference type="NCBI Taxonomy" id="547442"/>
    <lineage>
        <taxon>Eukaryota</taxon>
        <taxon>Viridiplantae</taxon>
        <taxon>Streptophyta</taxon>
        <taxon>Embryophyta</taxon>
        <taxon>Tracheophyta</taxon>
        <taxon>Spermatophyta</taxon>
        <taxon>Magnoliopsida</taxon>
        <taxon>Liliopsida</taxon>
        <taxon>Poales</taxon>
        <taxon>Poaceae</taxon>
        <taxon>PACMAD clade</taxon>
        <taxon>Panicoideae</taxon>
        <taxon>Andropogonodae</taxon>
        <taxon>Paspaleae</taxon>
        <taxon>Paspalinae</taxon>
        <taxon>Paspalum</taxon>
    </lineage>
</organism>
<accession>A0AAQ3U028</accession>
<evidence type="ECO:0000256" key="1">
    <source>
        <dbReference type="SAM" id="MobiDB-lite"/>
    </source>
</evidence>
<dbReference type="SMART" id="SM00672">
    <property type="entry name" value="CAP10"/>
    <property type="match status" value="1"/>
</dbReference>
<evidence type="ECO:0000313" key="5">
    <source>
        <dbReference type="Proteomes" id="UP001341281"/>
    </source>
</evidence>
<feature type="domain" description="Glycosyl transferase CAP10" evidence="3">
    <location>
        <begin position="231"/>
        <end position="478"/>
    </location>
</feature>
<dbReference type="EMBL" id="CP144750">
    <property type="protein sequence ID" value="WVZ82474.1"/>
    <property type="molecule type" value="Genomic_DNA"/>
</dbReference>
<gene>
    <name evidence="4" type="ORF">U9M48_029731</name>
</gene>
<dbReference type="PANTHER" id="PTHR12203">
    <property type="entry name" value="KDEL LYS-ASP-GLU-LEU CONTAINING - RELATED"/>
    <property type="match status" value="1"/>
</dbReference>
<dbReference type="AlphaFoldDB" id="A0AAQ3U028"/>
<evidence type="ECO:0000259" key="3">
    <source>
        <dbReference type="SMART" id="SM00672"/>
    </source>
</evidence>
<keyword evidence="2" id="KW-0472">Membrane</keyword>
<dbReference type="Proteomes" id="UP001341281">
    <property type="component" value="Chromosome 06"/>
</dbReference>
<dbReference type="PANTHER" id="PTHR12203:SF70">
    <property type="entry name" value="OS06G0152700 PROTEIN"/>
    <property type="match status" value="1"/>
</dbReference>
<evidence type="ECO:0000313" key="4">
    <source>
        <dbReference type="EMBL" id="WVZ82474.1"/>
    </source>
</evidence>
<feature type="region of interest" description="Disordered" evidence="1">
    <location>
        <begin position="126"/>
        <end position="151"/>
    </location>
</feature>
<evidence type="ECO:0000256" key="2">
    <source>
        <dbReference type="SAM" id="Phobius"/>
    </source>
</evidence>
<reference evidence="4 5" key="1">
    <citation type="submission" date="2024-02" db="EMBL/GenBank/DDBJ databases">
        <title>High-quality chromosome-scale genome assembly of Pensacola bahiagrass (Paspalum notatum Flugge var. saurae).</title>
        <authorList>
            <person name="Vega J.M."/>
            <person name="Podio M."/>
            <person name="Orjuela J."/>
            <person name="Siena L.A."/>
            <person name="Pessino S.C."/>
            <person name="Combes M.C."/>
            <person name="Mariac C."/>
            <person name="Albertini E."/>
            <person name="Pupilli F."/>
            <person name="Ortiz J.P.A."/>
            <person name="Leblanc O."/>
        </authorList>
    </citation>
    <scope>NUCLEOTIDE SEQUENCE [LARGE SCALE GENOMIC DNA]</scope>
    <source>
        <strain evidence="4">R1</strain>
        <tissue evidence="4">Leaf</tissue>
    </source>
</reference>
<dbReference type="InterPro" id="IPR051091">
    <property type="entry name" value="O-Glucosyltr/Glycosyltrsf_90"/>
</dbReference>
<dbReference type="Pfam" id="PF05686">
    <property type="entry name" value="Glyco_transf_90"/>
    <property type="match status" value="1"/>
</dbReference>
<feature type="transmembrane region" description="Helical" evidence="2">
    <location>
        <begin position="57"/>
        <end position="77"/>
    </location>
</feature>
<keyword evidence="5" id="KW-1185">Reference proteome</keyword>